<dbReference type="Proteomes" id="UP000006201">
    <property type="component" value="Unassembled WGS sequence"/>
</dbReference>
<accession>A4C9D3</accession>
<evidence type="ECO:0008006" key="3">
    <source>
        <dbReference type="Google" id="ProtNLM"/>
    </source>
</evidence>
<reference evidence="1 2" key="1">
    <citation type="submission" date="2006-02" db="EMBL/GenBank/DDBJ databases">
        <authorList>
            <person name="Moran M.A."/>
            <person name="Kjelleberg S."/>
            <person name="Egan S."/>
            <person name="Saunders N."/>
            <person name="Thomas T."/>
            <person name="Ferriera S."/>
            <person name="Johnson J."/>
            <person name="Kravitz S."/>
            <person name="Halpern A."/>
            <person name="Remington K."/>
            <person name="Beeson K."/>
            <person name="Tran B."/>
            <person name="Rogers Y.-H."/>
            <person name="Friedman R."/>
            <person name="Venter J.C."/>
        </authorList>
    </citation>
    <scope>NUCLEOTIDE SEQUENCE [LARGE SCALE GENOMIC DNA]</scope>
    <source>
        <strain evidence="1 2">D2</strain>
    </source>
</reference>
<dbReference type="HOGENOM" id="CLU_2143723_0_0_6"/>
<keyword evidence="2" id="KW-1185">Reference proteome</keyword>
<proteinExistence type="predicted"/>
<dbReference type="InterPro" id="IPR011051">
    <property type="entry name" value="RmlC_Cupin_sf"/>
</dbReference>
<name>A4C9D3_9GAMM</name>
<evidence type="ECO:0000313" key="2">
    <source>
        <dbReference type="Proteomes" id="UP000006201"/>
    </source>
</evidence>
<dbReference type="RefSeq" id="WP_009838459.1">
    <property type="nucleotide sequence ID" value="NZ_AAOH01000003.1"/>
</dbReference>
<dbReference type="STRING" id="87626.PTD2_09139"/>
<evidence type="ECO:0000313" key="1">
    <source>
        <dbReference type="EMBL" id="EAR29198.1"/>
    </source>
</evidence>
<dbReference type="EMBL" id="AAOH01000003">
    <property type="protein sequence ID" value="EAR29198.1"/>
    <property type="molecule type" value="Genomic_DNA"/>
</dbReference>
<sequence length="112" mass="12237">MTLLFMCAALSAGNLDFKQMIPNGQSEKVSVHPLGSQQMSAEHLMFINKSAELVINSMQTERIFVLNGVGIVTLDEQAHCVKQGDFIDIPADLASITLRFDQDVKVLSVQAS</sequence>
<dbReference type="Gene3D" id="2.60.120.10">
    <property type="entry name" value="Jelly Rolls"/>
    <property type="match status" value="1"/>
</dbReference>
<dbReference type="SUPFAM" id="SSF51182">
    <property type="entry name" value="RmlC-like cupins"/>
    <property type="match status" value="1"/>
</dbReference>
<dbReference type="eggNOG" id="COG0662">
    <property type="taxonomic scope" value="Bacteria"/>
</dbReference>
<dbReference type="InterPro" id="IPR014710">
    <property type="entry name" value="RmlC-like_jellyroll"/>
</dbReference>
<comment type="caution">
    <text evidence="1">The sequence shown here is derived from an EMBL/GenBank/DDBJ whole genome shotgun (WGS) entry which is preliminary data.</text>
</comment>
<dbReference type="OrthoDB" id="9797047at2"/>
<dbReference type="AlphaFoldDB" id="A4C9D3"/>
<gene>
    <name evidence="1" type="ORF">PTD2_09139</name>
</gene>
<organism evidence="1 2">
    <name type="scientific">Pseudoalteromonas tunicata D2</name>
    <dbReference type="NCBI Taxonomy" id="87626"/>
    <lineage>
        <taxon>Bacteria</taxon>
        <taxon>Pseudomonadati</taxon>
        <taxon>Pseudomonadota</taxon>
        <taxon>Gammaproteobacteria</taxon>
        <taxon>Alteromonadales</taxon>
        <taxon>Pseudoalteromonadaceae</taxon>
        <taxon>Pseudoalteromonas</taxon>
    </lineage>
</organism>
<protein>
    <recommendedName>
        <fullName evidence="3">Quercetin 2,3-dioxygenase C-terminal cupin domain-containing protein</fullName>
    </recommendedName>
</protein>